<protein>
    <submittedName>
        <fullName evidence="2">7120_t:CDS:1</fullName>
    </submittedName>
</protein>
<reference evidence="2" key="1">
    <citation type="submission" date="2021-06" db="EMBL/GenBank/DDBJ databases">
        <authorList>
            <person name="Kallberg Y."/>
            <person name="Tangrot J."/>
            <person name="Rosling A."/>
        </authorList>
    </citation>
    <scope>NUCLEOTIDE SEQUENCE</scope>
    <source>
        <strain evidence="2">AZ414A</strain>
    </source>
</reference>
<gene>
    <name evidence="2" type="ORF">DEBURN_LOCUS7173</name>
</gene>
<dbReference type="OrthoDB" id="2373731at2759"/>
<organism evidence="2 3">
    <name type="scientific">Diversispora eburnea</name>
    <dbReference type="NCBI Taxonomy" id="1213867"/>
    <lineage>
        <taxon>Eukaryota</taxon>
        <taxon>Fungi</taxon>
        <taxon>Fungi incertae sedis</taxon>
        <taxon>Mucoromycota</taxon>
        <taxon>Glomeromycotina</taxon>
        <taxon>Glomeromycetes</taxon>
        <taxon>Diversisporales</taxon>
        <taxon>Diversisporaceae</taxon>
        <taxon>Diversispora</taxon>
    </lineage>
</organism>
<dbReference type="AlphaFoldDB" id="A0A9N9FRI5"/>
<dbReference type="EMBL" id="CAJVPK010000828">
    <property type="protein sequence ID" value="CAG8552502.1"/>
    <property type="molecule type" value="Genomic_DNA"/>
</dbReference>
<proteinExistence type="predicted"/>
<name>A0A9N9FRI5_9GLOM</name>
<evidence type="ECO:0000313" key="3">
    <source>
        <dbReference type="Proteomes" id="UP000789706"/>
    </source>
</evidence>
<keyword evidence="3" id="KW-1185">Reference proteome</keyword>
<evidence type="ECO:0000313" key="2">
    <source>
        <dbReference type="EMBL" id="CAG8552502.1"/>
    </source>
</evidence>
<dbReference type="Proteomes" id="UP000789706">
    <property type="component" value="Unassembled WGS sequence"/>
</dbReference>
<sequence length="443" mass="51300">MINEINDNNLEEIEFNQKFTLKSSPFKSISDLSLIEETSNYDSIENFEYFNDDDGETSNSNGRFSSKKNHINVLRSSCPIMFDDDYNPILTKGENNEGHEENNYFKNNNINTDLLSRITVLEENHDHGSISVDHTNLEDLKELNLTDSILSRLAVKEPGPFNNNRGGVLSRIDFKRRNNTNCDILSRVLINDKKITTNCDIMSRVIFKDDKIGPDNRNHDIDNQEEKDNSDNTYKSVSEQKSTKVFSSIYDDNFEVQLNSSSIILNLKELTIGKFINYSPCALELNPNIQTGRNFINENEIKLFFEPTGGEIINSKSINMIVSDKESLICLKKFDKMFWEIQNSIIEPISITDFSIPVLINFEKKRFHHKLSSSTTFQQFLQLLNQKFRYKNICIPISYSMINVNGILKIYDEKDWEVCMIMVTENFDDSKDEMALEIYIEKT</sequence>
<feature type="region of interest" description="Disordered" evidence="1">
    <location>
        <begin position="213"/>
        <end position="237"/>
    </location>
</feature>
<evidence type="ECO:0000256" key="1">
    <source>
        <dbReference type="SAM" id="MobiDB-lite"/>
    </source>
</evidence>
<feature type="compositionally biased region" description="Basic and acidic residues" evidence="1">
    <location>
        <begin position="213"/>
        <end position="230"/>
    </location>
</feature>
<accession>A0A9N9FRI5</accession>
<comment type="caution">
    <text evidence="2">The sequence shown here is derived from an EMBL/GenBank/DDBJ whole genome shotgun (WGS) entry which is preliminary data.</text>
</comment>